<dbReference type="Pfam" id="PF13456">
    <property type="entry name" value="RVT_3"/>
    <property type="match status" value="1"/>
</dbReference>
<accession>A0A0G0LDG1</accession>
<evidence type="ECO:0000259" key="1">
    <source>
        <dbReference type="PROSITE" id="PS50879"/>
    </source>
</evidence>
<dbReference type="InterPro" id="IPR012337">
    <property type="entry name" value="RNaseH-like_sf"/>
</dbReference>
<dbReference type="GO" id="GO:0003676">
    <property type="term" value="F:nucleic acid binding"/>
    <property type="evidence" value="ECO:0007669"/>
    <property type="project" value="InterPro"/>
</dbReference>
<dbReference type="InterPro" id="IPR002156">
    <property type="entry name" value="RNaseH_domain"/>
</dbReference>
<dbReference type="SUPFAM" id="SSF53098">
    <property type="entry name" value="Ribonuclease H-like"/>
    <property type="match status" value="1"/>
</dbReference>
<dbReference type="Gene3D" id="3.30.420.10">
    <property type="entry name" value="Ribonuclease H-like superfamily/Ribonuclease H"/>
    <property type="match status" value="1"/>
</dbReference>
<feature type="domain" description="RNase H type-1" evidence="1">
    <location>
        <begin position="1"/>
        <end position="130"/>
    </location>
</feature>
<protein>
    <submittedName>
        <fullName evidence="2">ATP-utilizing enzyme of the PP-loop superfamily (Modular protein)</fullName>
    </submittedName>
</protein>
<proteinExistence type="predicted"/>
<sequence length="134" mass="15129">MIKIFTDGGSRGNPGPAASAFVVFENNKILTKEGKFLGNATNNIAEYSALLLAVEWLNKNKLTENIKFFLDSELIVKQLNKTYKIKNKNLKIIFLRINKLLDEGFEGSSFIHVPRGQNKLADELVNKILDENMK</sequence>
<dbReference type="AlphaFoldDB" id="A0A0G0LDG1"/>
<organism evidence="2 3">
    <name type="scientific">Candidatus Woesebacteria bacterium GW2011_GWB1_38_8b</name>
    <dbReference type="NCBI Taxonomy" id="1618571"/>
    <lineage>
        <taxon>Bacteria</taxon>
        <taxon>Candidatus Woeseibacteriota</taxon>
    </lineage>
</organism>
<comment type="caution">
    <text evidence="2">The sequence shown here is derived from an EMBL/GenBank/DDBJ whole genome shotgun (WGS) entry which is preliminary data.</text>
</comment>
<dbReference type="Proteomes" id="UP000033944">
    <property type="component" value="Unassembled WGS sequence"/>
</dbReference>
<dbReference type="GO" id="GO:0004523">
    <property type="term" value="F:RNA-DNA hybrid ribonuclease activity"/>
    <property type="evidence" value="ECO:0007669"/>
    <property type="project" value="InterPro"/>
</dbReference>
<dbReference type="CDD" id="cd09279">
    <property type="entry name" value="RNase_HI_like"/>
    <property type="match status" value="1"/>
</dbReference>
<evidence type="ECO:0000313" key="3">
    <source>
        <dbReference type="Proteomes" id="UP000033944"/>
    </source>
</evidence>
<name>A0A0G0LDG1_9BACT</name>
<dbReference type="PROSITE" id="PS50879">
    <property type="entry name" value="RNASE_H_1"/>
    <property type="match status" value="1"/>
</dbReference>
<dbReference type="InterPro" id="IPR036397">
    <property type="entry name" value="RNaseH_sf"/>
</dbReference>
<dbReference type="PANTHER" id="PTHR46387">
    <property type="entry name" value="POLYNUCLEOTIDYL TRANSFERASE, RIBONUCLEASE H-LIKE SUPERFAMILY PROTEIN"/>
    <property type="match status" value="1"/>
</dbReference>
<dbReference type="EMBL" id="LBVN01000033">
    <property type="protein sequence ID" value="KKQ85965.1"/>
    <property type="molecule type" value="Genomic_DNA"/>
</dbReference>
<reference evidence="2 3" key="1">
    <citation type="journal article" date="2015" name="Nature">
        <title>rRNA introns, odd ribosomes, and small enigmatic genomes across a large radiation of phyla.</title>
        <authorList>
            <person name="Brown C.T."/>
            <person name="Hug L.A."/>
            <person name="Thomas B.C."/>
            <person name="Sharon I."/>
            <person name="Castelle C.J."/>
            <person name="Singh A."/>
            <person name="Wilkins M.J."/>
            <person name="Williams K.H."/>
            <person name="Banfield J.F."/>
        </authorList>
    </citation>
    <scope>NUCLEOTIDE SEQUENCE [LARGE SCALE GENOMIC DNA]</scope>
</reference>
<feature type="non-terminal residue" evidence="2">
    <location>
        <position position="134"/>
    </location>
</feature>
<gene>
    <name evidence="2" type="ORF">UT10_C0033G0001</name>
</gene>
<evidence type="ECO:0000313" key="2">
    <source>
        <dbReference type="EMBL" id="KKQ85965.1"/>
    </source>
</evidence>